<dbReference type="InterPro" id="IPR036259">
    <property type="entry name" value="MFS_trans_sf"/>
</dbReference>
<feature type="transmembrane region" description="Helical" evidence="1">
    <location>
        <begin position="180"/>
        <end position="200"/>
    </location>
</feature>
<reference evidence="2 3" key="1">
    <citation type="submission" date="2019-06" db="EMBL/GenBank/DDBJ databases">
        <title>Draft genome of Streptomyces sedi sp. JCM16909.</title>
        <authorList>
            <person name="Klykleung N."/>
            <person name="Tanasupawat S."/>
            <person name="Kudo T."/>
            <person name="Yuki M."/>
            <person name="Ohkuma M."/>
        </authorList>
    </citation>
    <scope>NUCLEOTIDE SEQUENCE [LARGE SCALE GENOMIC DNA]</scope>
    <source>
        <strain evidence="2 3">JCM 16909</strain>
    </source>
</reference>
<feature type="transmembrane region" description="Helical" evidence="1">
    <location>
        <begin position="287"/>
        <end position="305"/>
    </location>
</feature>
<evidence type="ECO:0000313" key="2">
    <source>
        <dbReference type="EMBL" id="TNM33507.1"/>
    </source>
</evidence>
<gene>
    <name evidence="2" type="ORF">FH715_03900</name>
</gene>
<dbReference type="RefSeq" id="WP_139640664.1">
    <property type="nucleotide sequence ID" value="NZ_BAAAZS010000006.1"/>
</dbReference>
<keyword evidence="3" id="KW-1185">Reference proteome</keyword>
<dbReference type="Proteomes" id="UP000311713">
    <property type="component" value="Unassembled WGS sequence"/>
</dbReference>
<keyword evidence="1" id="KW-0812">Transmembrane</keyword>
<dbReference type="OrthoDB" id="6636411at2"/>
<dbReference type="EMBL" id="VDGT01000002">
    <property type="protein sequence ID" value="TNM33507.1"/>
    <property type="molecule type" value="Genomic_DNA"/>
</dbReference>
<feature type="transmembrane region" description="Helical" evidence="1">
    <location>
        <begin position="351"/>
        <end position="368"/>
    </location>
</feature>
<accession>A0A5C4VC91</accession>
<feature type="transmembrane region" description="Helical" evidence="1">
    <location>
        <begin position="117"/>
        <end position="140"/>
    </location>
</feature>
<sequence>MVRTAAPHPGVPGQGARASRSRLDILRWQAGCGTFNVPQAAAPIAFALIALPLTGTAESGAALVLAMTAAQVLGAVPVARVGRRFDGVRYLRALIGVRALALAAVTLLAAVKAPFVLVVAAVVAAGVVNGAAYGYMRLLLNYLVEPAGLPRALGVAATLTELCFALSPVLASLLGAVSPAATMAVVTVLGLGPLFLMPRVPEACGLQVNEVGRPRVRVPRAAFLWLFCACASGSAAAAVEVGAVPFALAFGLEPAWAFLFALTLCVGSVMGGIWVSVRNRKPTPRRVVAYLAAMSGGSALVLAGGHLAVTLAGAAVVGLFLPMLSTFYSLALDELSPPGRRAEMFALQRTASSLGIMAISGLLALFGLRAALTMSLVLLLTACALAAAHAAGLARPARAEVTDAGPGALAARRSPGRSTRA</sequence>
<feature type="transmembrane region" description="Helical" evidence="1">
    <location>
        <begin position="91"/>
        <end position="111"/>
    </location>
</feature>
<proteinExistence type="predicted"/>
<feature type="transmembrane region" description="Helical" evidence="1">
    <location>
        <begin position="152"/>
        <end position="174"/>
    </location>
</feature>
<protein>
    <submittedName>
        <fullName evidence="2">MFS transporter</fullName>
    </submittedName>
</protein>
<dbReference type="Gene3D" id="1.20.1250.20">
    <property type="entry name" value="MFS general substrate transporter like domains"/>
    <property type="match status" value="1"/>
</dbReference>
<keyword evidence="1" id="KW-0472">Membrane</keyword>
<dbReference type="SUPFAM" id="SSF103473">
    <property type="entry name" value="MFS general substrate transporter"/>
    <property type="match status" value="1"/>
</dbReference>
<dbReference type="AlphaFoldDB" id="A0A5C4VC91"/>
<dbReference type="GO" id="GO:0022857">
    <property type="term" value="F:transmembrane transporter activity"/>
    <property type="evidence" value="ECO:0007669"/>
    <property type="project" value="InterPro"/>
</dbReference>
<dbReference type="Pfam" id="PF07690">
    <property type="entry name" value="MFS_1"/>
    <property type="match status" value="1"/>
</dbReference>
<dbReference type="InterPro" id="IPR011701">
    <property type="entry name" value="MFS"/>
</dbReference>
<feature type="transmembrane region" description="Helical" evidence="1">
    <location>
        <begin position="255"/>
        <end position="275"/>
    </location>
</feature>
<evidence type="ECO:0000256" key="1">
    <source>
        <dbReference type="SAM" id="Phobius"/>
    </source>
</evidence>
<comment type="caution">
    <text evidence="2">The sequence shown here is derived from an EMBL/GenBank/DDBJ whole genome shotgun (WGS) entry which is preliminary data.</text>
</comment>
<organism evidence="2 3">
    <name type="scientific">Streptomyces sedi</name>
    <dbReference type="NCBI Taxonomy" id="555059"/>
    <lineage>
        <taxon>Bacteria</taxon>
        <taxon>Bacillati</taxon>
        <taxon>Actinomycetota</taxon>
        <taxon>Actinomycetes</taxon>
        <taxon>Kitasatosporales</taxon>
        <taxon>Streptomycetaceae</taxon>
        <taxon>Streptomyces</taxon>
    </lineage>
</organism>
<feature type="transmembrane region" description="Helical" evidence="1">
    <location>
        <begin position="60"/>
        <end position="79"/>
    </location>
</feature>
<evidence type="ECO:0000313" key="3">
    <source>
        <dbReference type="Proteomes" id="UP000311713"/>
    </source>
</evidence>
<feature type="transmembrane region" description="Helical" evidence="1">
    <location>
        <begin position="221"/>
        <end position="249"/>
    </location>
</feature>
<feature type="transmembrane region" description="Helical" evidence="1">
    <location>
        <begin position="374"/>
        <end position="394"/>
    </location>
</feature>
<keyword evidence="1" id="KW-1133">Transmembrane helix</keyword>
<feature type="transmembrane region" description="Helical" evidence="1">
    <location>
        <begin position="311"/>
        <end position="330"/>
    </location>
</feature>
<name>A0A5C4VC91_9ACTN</name>